<dbReference type="Proteomes" id="UP001054902">
    <property type="component" value="Unassembled WGS sequence"/>
</dbReference>
<keyword evidence="2" id="KW-1185">Reference proteome</keyword>
<accession>A0AAD3D6L3</accession>
<dbReference type="EMBL" id="BLLK01000062">
    <property type="protein sequence ID" value="GFH58796.1"/>
    <property type="molecule type" value="Genomic_DNA"/>
</dbReference>
<dbReference type="AlphaFoldDB" id="A0AAD3D6L3"/>
<reference evidence="1 2" key="1">
    <citation type="journal article" date="2021" name="Sci. Rep.">
        <title>The genome of the diatom Chaetoceros tenuissimus carries an ancient integrated fragment of an extant virus.</title>
        <authorList>
            <person name="Hongo Y."/>
            <person name="Kimura K."/>
            <person name="Takaki Y."/>
            <person name="Yoshida Y."/>
            <person name="Baba S."/>
            <person name="Kobayashi G."/>
            <person name="Nagasaki K."/>
            <person name="Hano T."/>
            <person name="Tomaru Y."/>
        </authorList>
    </citation>
    <scope>NUCLEOTIDE SEQUENCE [LARGE SCALE GENOMIC DNA]</scope>
    <source>
        <strain evidence="1 2">NIES-3715</strain>
    </source>
</reference>
<protein>
    <submittedName>
        <fullName evidence="1">Uncharacterized protein</fullName>
    </submittedName>
</protein>
<comment type="caution">
    <text evidence="1">The sequence shown here is derived from an EMBL/GenBank/DDBJ whole genome shotgun (WGS) entry which is preliminary data.</text>
</comment>
<gene>
    <name evidence="1" type="ORF">CTEN210_15272</name>
</gene>
<organism evidence="1 2">
    <name type="scientific">Chaetoceros tenuissimus</name>
    <dbReference type="NCBI Taxonomy" id="426638"/>
    <lineage>
        <taxon>Eukaryota</taxon>
        <taxon>Sar</taxon>
        <taxon>Stramenopiles</taxon>
        <taxon>Ochrophyta</taxon>
        <taxon>Bacillariophyta</taxon>
        <taxon>Coscinodiscophyceae</taxon>
        <taxon>Chaetocerotophycidae</taxon>
        <taxon>Chaetocerotales</taxon>
        <taxon>Chaetocerotaceae</taxon>
        <taxon>Chaetoceros</taxon>
    </lineage>
</organism>
<name>A0AAD3D6L3_9STRA</name>
<proteinExistence type="predicted"/>
<evidence type="ECO:0000313" key="1">
    <source>
        <dbReference type="EMBL" id="GFH58796.1"/>
    </source>
</evidence>
<evidence type="ECO:0000313" key="2">
    <source>
        <dbReference type="Proteomes" id="UP001054902"/>
    </source>
</evidence>
<sequence length="202" mass="22400">MTYKFVKDSILNQKDLKGLLPKSCSQQIICHSSSLLLKVDGVEEPVLAHSPFQTSHRDKDGNLSTKLIVIVGESKEEAQAFILDEDVVFGEVKGVKAKKIDKSLINCDSTEEFNKFKNIGNQNISTLRNSCIIRKELLERFASEGVKSIEEMLEVVIAASLRREINEDGEETVELIKSGAGENSEILHYFGAFSSDSVESCT</sequence>